<sequence length="281" mass="31077">MRASLLAVFAHPDDETLRCGGTLAKYAALGADVHLICLTRGEMGRNTDPTLSDVNLPTQRERELQEACRLLGIHSPIFLGYHDSGRADRLQRDDPLTTINADPIEMERRILDVIERTRPQVMVTFDPHGMYGHPDHLVAHRVATAAYASSGFKQVRVQRLFYTVQSREEMERLQSPGHQGGQPLGVLNGLAPETYAVCGCTIAAEIDIHEFAARKRAALFAHRTQTGPHSTLGRLSEMQLQPLLERETFSFGGIRGPVTEYPLTDLFAGLQVGWTAQKGSP</sequence>
<dbReference type="SUPFAM" id="SSF102588">
    <property type="entry name" value="LmbE-like"/>
    <property type="match status" value="1"/>
</dbReference>
<evidence type="ECO:0000313" key="1">
    <source>
        <dbReference type="EMBL" id="GAA5503757.1"/>
    </source>
</evidence>
<dbReference type="Pfam" id="PF02585">
    <property type="entry name" value="PIG-L"/>
    <property type="match status" value="1"/>
</dbReference>
<proteinExistence type="predicted"/>
<comment type="caution">
    <text evidence="1">The sequence shown here is derived from an EMBL/GenBank/DDBJ whole genome shotgun (WGS) entry which is preliminary data.</text>
</comment>
<gene>
    <name evidence="1" type="primary">mca_2</name>
    <name evidence="1" type="ORF">Dxin01_03519</name>
</gene>
<keyword evidence="2" id="KW-1185">Reference proteome</keyword>
<dbReference type="InterPro" id="IPR024078">
    <property type="entry name" value="LmbE-like_dom_sf"/>
</dbReference>
<organism evidence="1 2">
    <name type="scientific">Deinococcus xinjiangensis</name>
    <dbReference type="NCBI Taxonomy" id="457454"/>
    <lineage>
        <taxon>Bacteria</taxon>
        <taxon>Thermotogati</taxon>
        <taxon>Deinococcota</taxon>
        <taxon>Deinococci</taxon>
        <taxon>Deinococcales</taxon>
        <taxon>Deinococcaceae</taxon>
        <taxon>Deinococcus</taxon>
    </lineage>
</organism>
<protein>
    <submittedName>
        <fullName evidence="1">Mycothiol S-conjugate amidase</fullName>
    </submittedName>
</protein>
<dbReference type="PANTHER" id="PTHR12993:SF11">
    <property type="entry name" value="N-ACETYLGLUCOSAMINYL-PHOSPHATIDYLINOSITOL DE-N-ACETYLASE"/>
    <property type="match status" value="1"/>
</dbReference>
<dbReference type="PANTHER" id="PTHR12993">
    <property type="entry name" value="N-ACETYLGLUCOSAMINYL-PHOSPHATIDYLINOSITOL DE-N-ACETYLASE-RELATED"/>
    <property type="match status" value="1"/>
</dbReference>
<reference evidence="1 2" key="1">
    <citation type="submission" date="2024-02" db="EMBL/GenBank/DDBJ databases">
        <title>Deinococcus xinjiangensis NBRC 107630.</title>
        <authorList>
            <person name="Ichikawa N."/>
            <person name="Katano-Makiyama Y."/>
            <person name="Hidaka K."/>
        </authorList>
    </citation>
    <scope>NUCLEOTIDE SEQUENCE [LARGE SCALE GENOMIC DNA]</scope>
    <source>
        <strain evidence="1 2">NBRC 107630</strain>
    </source>
</reference>
<evidence type="ECO:0000313" key="2">
    <source>
        <dbReference type="Proteomes" id="UP001458946"/>
    </source>
</evidence>
<accession>A0ABP9VEV1</accession>
<dbReference type="RefSeq" id="WP_353543734.1">
    <property type="nucleotide sequence ID" value="NZ_BAABRN010000065.1"/>
</dbReference>
<name>A0ABP9VEV1_9DEIO</name>
<dbReference type="Proteomes" id="UP001458946">
    <property type="component" value="Unassembled WGS sequence"/>
</dbReference>
<dbReference type="Gene3D" id="3.40.50.10320">
    <property type="entry name" value="LmbE-like"/>
    <property type="match status" value="1"/>
</dbReference>
<dbReference type="EMBL" id="BAABRN010000065">
    <property type="protein sequence ID" value="GAA5503757.1"/>
    <property type="molecule type" value="Genomic_DNA"/>
</dbReference>
<dbReference type="InterPro" id="IPR003737">
    <property type="entry name" value="GlcNAc_PI_deacetylase-related"/>
</dbReference>